<evidence type="ECO:0000313" key="13">
    <source>
        <dbReference type="Proteomes" id="UP000322873"/>
    </source>
</evidence>
<keyword evidence="8" id="KW-1133">Transmembrane helix</keyword>
<dbReference type="Gene3D" id="3.90.180.10">
    <property type="entry name" value="Medium-chain alcohol dehydrogenases, catalytic domain"/>
    <property type="match status" value="2"/>
</dbReference>
<dbReference type="SMART" id="SM00829">
    <property type="entry name" value="PKS_ER"/>
    <property type="match status" value="1"/>
</dbReference>
<dbReference type="InterPro" id="IPR036736">
    <property type="entry name" value="ACP-like_sf"/>
</dbReference>
<dbReference type="EMBL" id="VICG01000015">
    <property type="protein sequence ID" value="KAA8564175.1"/>
    <property type="molecule type" value="Genomic_DNA"/>
</dbReference>
<dbReference type="Gene3D" id="3.40.50.150">
    <property type="entry name" value="Vaccinia Virus protein VP39"/>
    <property type="match status" value="1"/>
</dbReference>
<dbReference type="Pfam" id="PF20684">
    <property type="entry name" value="Fung_rhodopsin"/>
    <property type="match status" value="1"/>
</dbReference>
<dbReference type="SMART" id="SM00826">
    <property type="entry name" value="PKS_DH"/>
    <property type="match status" value="1"/>
</dbReference>
<keyword evidence="8" id="KW-0472">Membrane</keyword>
<dbReference type="Gene3D" id="3.40.366.10">
    <property type="entry name" value="Malonyl-Coenzyme A Acyl Carrier Protein, domain 2"/>
    <property type="match status" value="1"/>
</dbReference>
<proteinExistence type="predicted"/>
<dbReference type="InterPro" id="IPR009081">
    <property type="entry name" value="PP-bd_ACP"/>
</dbReference>
<dbReference type="PROSITE" id="PS52004">
    <property type="entry name" value="KS3_2"/>
    <property type="match status" value="1"/>
</dbReference>
<dbReference type="GO" id="GO:0016491">
    <property type="term" value="F:oxidoreductase activity"/>
    <property type="evidence" value="ECO:0007669"/>
    <property type="project" value="UniProtKB-KW"/>
</dbReference>
<dbReference type="InterPro" id="IPR049552">
    <property type="entry name" value="PKS_DH_N"/>
</dbReference>
<dbReference type="InterPro" id="IPR020841">
    <property type="entry name" value="PKS_Beta-ketoAc_synthase_dom"/>
</dbReference>
<keyword evidence="6" id="KW-0012">Acyltransferase</keyword>
<dbReference type="PROSITE" id="PS50075">
    <property type="entry name" value="CARRIER"/>
    <property type="match status" value="1"/>
</dbReference>
<dbReference type="InterPro" id="IPR016039">
    <property type="entry name" value="Thiolase-like"/>
</dbReference>
<dbReference type="Gene3D" id="3.40.50.720">
    <property type="entry name" value="NAD(P)-binding Rossmann-like Domain"/>
    <property type="match status" value="2"/>
</dbReference>
<dbReference type="SUPFAM" id="SSF55048">
    <property type="entry name" value="Probable ACP-binding domain of malonyl-CoA ACP transacylase"/>
    <property type="match status" value="1"/>
</dbReference>
<dbReference type="InterPro" id="IPR050091">
    <property type="entry name" value="PKS_NRPS_Biosynth_Enz"/>
</dbReference>
<dbReference type="SUPFAM" id="SSF52151">
    <property type="entry name" value="FabD/lysophospholipase-like"/>
    <property type="match status" value="1"/>
</dbReference>
<dbReference type="VEuPathDB" id="FungiDB:MFRU_065g00360"/>
<dbReference type="InterPro" id="IPR029063">
    <property type="entry name" value="SAM-dependent_MTases_sf"/>
</dbReference>
<evidence type="ECO:0000256" key="7">
    <source>
        <dbReference type="PROSITE-ProRule" id="PRU01363"/>
    </source>
</evidence>
<feature type="domain" description="Ketosynthase family 3 (KS3)" evidence="10">
    <location>
        <begin position="221"/>
        <end position="646"/>
    </location>
</feature>
<feature type="transmembrane region" description="Helical" evidence="8">
    <location>
        <begin position="135"/>
        <end position="156"/>
    </location>
</feature>
<dbReference type="VEuPathDB" id="FungiDB:MFRU_065g00350"/>
<dbReference type="InterPro" id="IPR057326">
    <property type="entry name" value="KR_dom"/>
</dbReference>
<dbReference type="InterPro" id="IPR013968">
    <property type="entry name" value="PKS_KR"/>
</dbReference>
<dbReference type="GO" id="GO:0004312">
    <property type="term" value="F:fatty acid synthase activity"/>
    <property type="evidence" value="ECO:0007669"/>
    <property type="project" value="TreeGrafter"/>
</dbReference>
<dbReference type="InterPro" id="IPR001227">
    <property type="entry name" value="Ac_transferase_dom_sf"/>
</dbReference>
<evidence type="ECO:0000256" key="8">
    <source>
        <dbReference type="SAM" id="Phobius"/>
    </source>
</evidence>
<dbReference type="InterPro" id="IPR036291">
    <property type="entry name" value="NAD(P)-bd_dom_sf"/>
</dbReference>
<feature type="domain" description="PKS/mFAS DH" evidence="11">
    <location>
        <begin position="1216"/>
        <end position="1534"/>
    </location>
</feature>
<dbReference type="InterPro" id="IPR020843">
    <property type="entry name" value="ER"/>
</dbReference>
<keyword evidence="4" id="KW-0560">Oxidoreductase</keyword>
<dbReference type="InterPro" id="IPR016035">
    <property type="entry name" value="Acyl_Trfase/lysoPLipase"/>
</dbReference>
<dbReference type="SUPFAM" id="SSF53335">
    <property type="entry name" value="S-adenosyl-L-methionine-dependent methyltransferases"/>
    <property type="match status" value="1"/>
</dbReference>
<dbReference type="VEuPathDB" id="FungiDB:MFRU_007g02880"/>
<reference evidence="12 13" key="1">
    <citation type="submission" date="2019-06" db="EMBL/GenBank/DDBJ databases">
        <title>Genome Sequence of the Brown Rot Fungal Pathogen Monilinia fructicola.</title>
        <authorList>
            <person name="De Miccolis Angelini R.M."/>
            <person name="Landi L."/>
            <person name="Abate D."/>
            <person name="Pollastro S."/>
            <person name="Romanazzi G."/>
            <person name="Faretra F."/>
        </authorList>
    </citation>
    <scope>NUCLEOTIDE SEQUENCE [LARGE SCALE GENOMIC DNA]</scope>
    <source>
        <strain evidence="12 13">Mfrc123</strain>
    </source>
</reference>
<dbReference type="PROSITE" id="PS52019">
    <property type="entry name" value="PKS_MFAS_DH"/>
    <property type="match status" value="1"/>
</dbReference>
<evidence type="ECO:0000259" key="9">
    <source>
        <dbReference type="PROSITE" id="PS50075"/>
    </source>
</evidence>
<dbReference type="InterPro" id="IPR014043">
    <property type="entry name" value="Acyl_transferase_dom"/>
</dbReference>
<dbReference type="GO" id="GO:0006633">
    <property type="term" value="P:fatty acid biosynthetic process"/>
    <property type="evidence" value="ECO:0007669"/>
    <property type="project" value="InterPro"/>
</dbReference>
<dbReference type="CDD" id="cd02440">
    <property type="entry name" value="AdoMet_MTases"/>
    <property type="match status" value="1"/>
</dbReference>
<gene>
    <name evidence="12" type="ORF">EYC84_011122</name>
</gene>
<dbReference type="InterPro" id="IPR013217">
    <property type="entry name" value="Methyltransf_12"/>
</dbReference>
<dbReference type="InterPro" id="IPR014031">
    <property type="entry name" value="Ketoacyl_synth_C"/>
</dbReference>
<dbReference type="SUPFAM" id="SSF47336">
    <property type="entry name" value="ACP-like"/>
    <property type="match status" value="1"/>
</dbReference>
<dbReference type="Pfam" id="PF08242">
    <property type="entry name" value="Methyltransf_12"/>
    <property type="match status" value="1"/>
</dbReference>
<dbReference type="SUPFAM" id="SSF51735">
    <property type="entry name" value="NAD(P)-binding Rossmann-fold domains"/>
    <property type="match status" value="2"/>
</dbReference>
<dbReference type="GO" id="GO:0004315">
    <property type="term" value="F:3-oxoacyl-[acyl-carrier-protein] synthase activity"/>
    <property type="evidence" value="ECO:0007669"/>
    <property type="project" value="InterPro"/>
</dbReference>
<feature type="region of interest" description="C-terminal hotdog fold" evidence="7">
    <location>
        <begin position="1378"/>
        <end position="1534"/>
    </location>
</feature>
<protein>
    <submittedName>
        <fullName evidence="12">Uncharacterized protein</fullName>
    </submittedName>
</protein>
<feature type="active site" description="Proton acceptor; for dehydratase activity" evidence="7">
    <location>
        <position position="1248"/>
    </location>
</feature>
<dbReference type="Proteomes" id="UP000322873">
    <property type="component" value="Unassembled WGS sequence"/>
</dbReference>
<feature type="transmembrane region" description="Helical" evidence="8">
    <location>
        <begin position="90"/>
        <end position="115"/>
    </location>
</feature>
<feature type="domain" description="Carrier" evidence="9">
    <location>
        <begin position="2616"/>
        <end position="2693"/>
    </location>
</feature>
<dbReference type="Gene3D" id="3.40.47.10">
    <property type="match status" value="1"/>
</dbReference>
<dbReference type="SMART" id="SM00827">
    <property type="entry name" value="PKS_AT"/>
    <property type="match status" value="1"/>
</dbReference>
<comment type="caution">
    <text evidence="12">The sequence shown here is derived from an EMBL/GenBank/DDBJ whole genome shotgun (WGS) entry which is preliminary data.</text>
</comment>
<feature type="transmembrane region" description="Helical" evidence="8">
    <location>
        <begin position="177"/>
        <end position="194"/>
    </location>
</feature>
<keyword evidence="13" id="KW-1185">Reference proteome</keyword>
<dbReference type="InterPro" id="IPR049900">
    <property type="entry name" value="PKS_mFAS_DH"/>
</dbReference>
<dbReference type="PANTHER" id="PTHR43775:SF29">
    <property type="entry name" value="ASPERFURANONE POLYKETIDE SYNTHASE AFOG-RELATED"/>
    <property type="match status" value="1"/>
</dbReference>
<dbReference type="Pfam" id="PF00109">
    <property type="entry name" value="ketoacyl-synt"/>
    <property type="match status" value="1"/>
</dbReference>
<evidence type="ECO:0000256" key="3">
    <source>
        <dbReference type="ARBA" id="ARBA00022679"/>
    </source>
</evidence>
<feature type="region of interest" description="N-terminal hotdog fold" evidence="7">
    <location>
        <begin position="1216"/>
        <end position="1349"/>
    </location>
</feature>
<dbReference type="SUPFAM" id="SSF53901">
    <property type="entry name" value="Thiolase-like"/>
    <property type="match status" value="1"/>
</dbReference>
<feature type="active site" description="Proton donor; for dehydratase activity" evidence="7">
    <location>
        <position position="1445"/>
    </location>
</feature>
<dbReference type="Pfam" id="PF21089">
    <property type="entry name" value="PKS_DH_N"/>
    <property type="match status" value="1"/>
</dbReference>
<keyword evidence="5" id="KW-0511">Multifunctional enzyme</keyword>
<dbReference type="PROSITE" id="PS00606">
    <property type="entry name" value="KS3_1"/>
    <property type="match status" value="1"/>
</dbReference>
<dbReference type="InterPro" id="IPR016036">
    <property type="entry name" value="Malonyl_transacylase_ACP-bd"/>
</dbReference>
<dbReference type="InterPro" id="IPR020806">
    <property type="entry name" value="PKS_PP-bd"/>
</dbReference>
<dbReference type="SMART" id="SM00823">
    <property type="entry name" value="PKS_PP"/>
    <property type="match status" value="1"/>
</dbReference>
<dbReference type="PANTHER" id="PTHR43775">
    <property type="entry name" value="FATTY ACID SYNTHASE"/>
    <property type="match status" value="1"/>
</dbReference>
<dbReference type="Gene3D" id="3.10.129.110">
    <property type="entry name" value="Polyketide synthase dehydratase"/>
    <property type="match status" value="1"/>
</dbReference>
<dbReference type="GO" id="GO:0044550">
    <property type="term" value="P:secondary metabolite biosynthetic process"/>
    <property type="evidence" value="ECO:0007669"/>
    <property type="project" value="TreeGrafter"/>
</dbReference>
<dbReference type="Pfam" id="PF13602">
    <property type="entry name" value="ADH_zinc_N_2"/>
    <property type="match status" value="1"/>
</dbReference>
<evidence type="ECO:0000256" key="6">
    <source>
        <dbReference type="ARBA" id="ARBA00023315"/>
    </source>
</evidence>
<dbReference type="InterPro" id="IPR014030">
    <property type="entry name" value="Ketoacyl_synth_N"/>
</dbReference>
<evidence type="ECO:0000256" key="5">
    <source>
        <dbReference type="ARBA" id="ARBA00023268"/>
    </source>
</evidence>
<organism evidence="12 13">
    <name type="scientific">Monilinia fructicola</name>
    <name type="common">Brown rot fungus</name>
    <name type="synonym">Ciboria fructicola</name>
    <dbReference type="NCBI Taxonomy" id="38448"/>
    <lineage>
        <taxon>Eukaryota</taxon>
        <taxon>Fungi</taxon>
        <taxon>Dikarya</taxon>
        <taxon>Ascomycota</taxon>
        <taxon>Pezizomycotina</taxon>
        <taxon>Leotiomycetes</taxon>
        <taxon>Helotiales</taxon>
        <taxon>Sclerotiniaceae</taxon>
        <taxon>Monilinia</taxon>
    </lineage>
</organism>
<dbReference type="CDD" id="cd05195">
    <property type="entry name" value="enoyl_red"/>
    <property type="match status" value="1"/>
</dbReference>
<sequence length="2702" mass="299004">MASEMTPAMLEILLNGPAMTPPPGVQPNFIDPPNFANTALAVELIFLILSTLAVIIRAYTKLRVNKKLDLEDFICFMAWDFQSSQKRSSLFWACHILIWLNLIFYAACFFLEIFSCKPIAKAWDPLITTGQCIDVLNLNIAASAVNVISDFIILLLPQATIWKLQMSFDRRLAVSSLFAVASLACISAAVRLYYCVRLAHSPDSTWVDLTNMSSESDHEILEPIAVIGLSFRFPQDATSSAEFWKMLEERRCTMSEWPSNRLNIDAFYHPDKNKRSIIYSRGGNFMKEDLGAFDSSFFSLSAEESKAMDPQHRLLLETSYRALENAGISLDKALGTNTGVYTGSMADDYRFTSLKDIENIAKYSVTGLGMSLLANRISWFFNFGGPSINFDSACSSSLMALDVACQGLRNGDSSMALVAGASLTSAVETWIMLSNMDFLSPDSKCYSFDSRANGYARGEGVGVVVLKKLSDALKDNDTIRAVIRSTGSNSDGHTPGITQPSKIAQSRLIRGTYDKAGLDPAATRYFEAHGTGTPIGDPIEAEAIGSVFRSYRTQKDPLYIGAVKSNIGHLEGGSGIAGLIKTILVLEKGIIPPNTNFEHVNPNIDFEFLNIKFPTELTAWPCQGLRRASVNSFGFGGSNSHCVVDDAYHFLESRGIAGHHNTVIDPRLPEIFYKLDSPPLKNGELNGHKVDNHCQISEINSEDAQRFMVQNDEFSHKTNGLTMTKRPILLIWSAADEEGVDRISKSYTDYFQNYTSRFPLFYLQDLAYTLAFRRTALEWRSYAVVDDISALQHLEKLRAPPTHRSAHLGIGFVFTGQGAQYSRMGIELLRYSTFAQTIWKANESFKRLGCTWSLFDELMSQGKNSNINDPAYSQPLCTALQIGLVDLLRSFGIVPSIVLGHSSGEIAAAYAVGGLSLESACKVSYFRGKLASALRQSSLEAQTPGAMMSVNLKDTEVHSYVKKILPDPLAIAIACFNSHENVTLSGSEADIDLIRLQSDSDGIFAHKIQTGVAYHSSQMNKIALEYSLAMGQLKQGDDSNRKTTMISSVTAERVFDISTLSRPDYWVTNMVSPVMFAQAFDQLVSRPKTAPKRKLGSMNPEPAIYDVLEIGPHPALQRAIKDMHKKSRTKNELRYHSTLSRNKPALVSTMQLVGQLYSLGYPIRLDLINQLQNSDPSTTGRKTLVDLPEYPFNHSRSFWHESRVSRETRLRQHAHLELLGSPMNDNNPLHSRWRRVFDILQTPWLQDHKVNGKVIYPAAGMVVMAMEGAKQMAQPNRIIKGFRLRDTVISNPIPIADEGGTTETQLYMRPIQNSFDKDCPSSSFRIYVVNNSQWKEVIQGKIQVEYESEVSEVDRGHAEAVDNEVHKLTLERAFTECGQVIAEDKLYQSFPRLMGLDLGPSFQALHNISYNGSNVSVGEIKTFDWGKFESPQAVQTHTIHPTTLDAAVQLSFVSLTKGLTKNIPTTIPTRIQSAWISNTGLGYPEPGTLRAYCTAEFKGPQKAETSSIAVDETGNVRLVISALESSMVSDNDNRLEDLQPRKICYNMSWKADVTRLTSDQILHLCSSVDNQETDRAQFFRDLDFVTYYFALQALNDISKSSIQHAKPHLQKYIETLRRHIIQFNTKEGQNSNYIFARVPSKSTLITDAVEKLNGNAAGRAHIAVGKNLKAIVQGEIDPLEILFSDKNLAEGYYQEGCNRGTFCRDISKYVDLLAHKNPGMKVLEVGAGKGTFTDFILPVLLHHKGTTEEFQSTDRFASYDYTDISKSFFEKAREQFGSLTERINFEVLNIEEDPANQGFKNGSYDLVLAHSVLHATSNLAATVSNCRKLLKPGGKLIMLEITQPELMRTGFVFGILEGWWPPIHADKEEDTEDFRPWSLCVSEETWDKVLRENGFSGVDFSIHDFKDSACHELSIIVSTAKEDVTKTLPNTDIFIVIESQSPLQHKTADAIKSRINSAIPAQVSVISIQDLSKVENFGVSICCVHTGARVSFLSSERLIWATHGSDGSDTSAKTRLVDGLARVLRSEKNSRTVITIHFEDSLDDENTWGETIASLLVTKVLGSDLGDVEYIQRDGTILISRVVEGKSLDHEIHYKNYPRLRDTTIEEAGAVSLAVTKPGLLDSLYFASDNTYLQALDKHEVEIRVENVGLNFRDLLVALGRHNDKFLGSGTCPFSTGIMRATSDRGVDVVLNSLSGDALVASWELVAPYGRFIELGKVDIVGNSKLPMSAFAKNVSFSAIAIDGIIVERPKVFRGIMLNAMELFQQGILKSVYPFQLMPISKLQEGMRLLQSGKMSGKIVFTMDATDTIPTLMLSKSHWKFDPKATYLISGGLGGLGRSAAMWMARKGAKNLILLSRSGPISGPAIELLRKLRQMGVSVEAPKCDISSARSLAVAISRCYEVLPPIKGCIQSAMVLQDALFEKMTFEEWSTSIKSKVNSTLNLHNVLPTDLSFFIMLSSIAGIGGTVGQSNYAAGNTFQDALCLHRLAHGQNASSLRLGIMDEVGIVSENDTYFQVKNKQHLVDIASIKENEFLALLDHYCDPDQAPPLRENSMPIIGLVTPAQLVSQGLDVPDWILRPTFSPLSQIDLTSTSSSSKVSSGVDFATELRHATSFADAKEVVLIALVSKLAKALAITVSDIDTNKPLHSYGVDSLLAVELRNWAGKELDANISVFDIMSAESILILTVVLTAKTSLIDLKEEI</sequence>
<dbReference type="VEuPathDB" id="FungiDB:MFRU_040g00600"/>
<dbReference type="InterPro" id="IPR049551">
    <property type="entry name" value="PKS_DH_C"/>
</dbReference>
<dbReference type="Pfam" id="PF14765">
    <property type="entry name" value="PS-DH"/>
    <property type="match status" value="1"/>
</dbReference>
<dbReference type="InterPro" id="IPR042104">
    <property type="entry name" value="PKS_dehydratase_sf"/>
</dbReference>
<evidence type="ECO:0000259" key="10">
    <source>
        <dbReference type="PROSITE" id="PS52004"/>
    </source>
</evidence>
<evidence type="ECO:0000313" key="12">
    <source>
        <dbReference type="EMBL" id="KAA8564175.1"/>
    </source>
</evidence>
<dbReference type="Gene3D" id="1.10.1200.10">
    <property type="entry name" value="ACP-like"/>
    <property type="match status" value="1"/>
</dbReference>
<dbReference type="GO" id="GO:0031177">
    <property type="term" value="F:phosphopantetheine binding"/>
    <property type="evidence" value="ECO:0007669"/>
    <property type="project" value="InterPro"/>
</dbReference>
<dbReference type="Pfam" id="PF02801">
    <property type="entry name" value="Ketoacyl-synt_C"/>
    <property type="match status" value="1"/>
</dbReference>
<name>A0A5M9JA26_MONFR</name>
<dbReference type="InterPro" id="IPR006162">
    <property type="entry name" value="Ppantetheine_attach_site"/>
</dbReference>
<dbReference type="SMART" id="SM00822">
    <property type="entry name" value="PKS_KR"/>
    <property type="match status" value="1"/>
</dbReference>
<evidence type="ECO:0000256" key="1">
    <source>
        <dbReference type="ARBA" id="ARBA00022450"/>
    </source>
</evidence>
<dbReference type="InterPro" id="IPR018201">
    <property type="entry name" value="Ketoacyl_synth_AS"/>
</dbReference>
<dbReference type="SMART" id="SM00825">
    <property type="entry name" value="PKS_KS"/>
    <property type="match status" value="1"/>
</dbReference>
<evidence type="ECO:0000256" key="4">
    <source>
        <dbReference type="ARBA" id="ARBA00023002"/>
    </source>
</evidence>
<keyword evidence="3" id="KW-0808">Transferase</keyword>
<dbReference type="Pfam" id="PF08659">
    <property type="entry name" value="KR"/>
    <property type="match status" value="1"/>
</dbReference>
<keyword evidence="1" id="KW-0596">Phosphopantetheine</keyword>
<evidence type="ECO:0000259" key="11">
    <source>
        <dbReference type="PROSITE" id="PS52019"/>
    </source>
</evidence>
<dbReference type="PROSITE" id="PS00012">
    <property type="entry name" value="PHOSPHOPANTETHEINE"/>
    <property type="match status" value="1"/>
</dbReference>
<dbReference type="InterPro" id="IPR020807">
    <property type="entry name" value="PKS_DH"/>
</dbReference>
<evidence type="ECO:0000256" key="2">
    <source>
        <dbReference type="ARBA" id="ARBA00022553"/>
    </source>
</evidence>
<keyword evidence="2" id="KW-0597">Phosphoprotein</keyword>
<dbReference type="Pfam" id="PF00698">
    <property type="entry name" value="Acyl_transf_1"/>
    <property type="match status" value="1"/>
</dbReference>
<dbReference type="Pfam" id="PF23297">
    <property type="entry name" value="ACP_SdgA_C"/>
    <property type="match status" value="1"/>
</dbReference>
<dbReference type="InterPro" id="IPR049326">
    <property type="entry name" value="Rhodopsin_dom_fungi"/>
</dbReference>
<accession>A0A5M9JA26</accession>
<dbReference type="CDD" id="cd00833">
    <property type="entry name" value="PKS"/>
    <property type="match status" value="1"/>
</dbReference>
<keyword evidence="8" id="KW-0812">Transmembrane</keyword>
<feature type="transmembrane region" description="Helical" evidence="8">
    <location>
        <begin position="39"/>
        <end position="59"/>
    </location>
</feature>